<evidence type="ECO:0000256" key="8">
    <source>
        <dbReference type="ARBA" id="ARBA00022837"/>
    </source>
</evidence>
<dbReference type="InterPro" id="IPR032091">
    <property type="entry name" value="Malt_amylase-like_C"/>
</dbReference>
<reference evidence="13 14" key="1">
    <citation type="journal article" date="2024" name="Front. Microbiol.">
        <title>Pangenomic and biochemical analyses of Helcococcus ovis reveal widespread tetracycline resistance and a novel bacterial species, Helcococcus bovis.</title>
        <authorList>
            <person name="Cunha F."/>
            <person name="Zhai Y."/>
            <person name="Casaro S."/>
            <person name="Jones K.L."/>
            <person name="Hernandez M."/>
            <person name="Bisinotto R.S."/>
            <person name="Kariyawasam S."/>
            <person name="Brown M.B."/>
            <person name="Phillips A."/>
            <person name="Jeong K.C."/>
            <person name="Galvao K.N."/>
        </authorList>
    </citation>
    <scope>NUCLEOTIDE SEQUENCE [LARGE SCALE GENOMIC DNA]</scope>
    <source>
        <strain evidence="13 14">KG197</strain>
    </source>
</reference>
<comment type="similarity">
    <text evidence="3">Belongs to the glycosyl hydrolase 13 family.</text>
</comment>
<accession>A0ABW9F7G2</accession>
<dbReference type="PIRSF" id="PIRSF001024">
    <property type="entry name" value="Alph-amyl_fung"/>
    <property type="match status" value="1"/>
</dbReference>
<evidence type="ECO:0000256" key="11">
    <source>
        <dbReference type="SAM" id="Phobius"/>
    </source>
</evidence>
<sequence>MNILKKIIAITFVSILIFTNISFAESKTKWDEEIIYFILTDRFFDGDKSNNEVYGKDSYDLKHLEAYHGGDFQGIIDKVSYLKELGVTTLWITPIVKNIETNMRKDINDKQYGYHGYWAEDFTKIDPHLGNEEKLMELVDVLAENNIKLMVDVVLNHAGYGMNNAEQFRDMIRKNPDKSEIKQELSGLPDFKTEEKEVRDKLIKWQTYWANKISPKGNKIAYFRVDTVKHAEKDTWIDFKSKLIEKNPEFKLIGEVFDASITNTRGYLDKTMMDSLLDFDFKNIAYSFSKGKFEEVNKKLKFRNSKINEDITLGQFLSSHDENGFLKMRLNGDENLFKPIVSLQLTTKGQPVIYYGEEIGMSGKKDDFANGVYSENREFFKWDKVKGNKLTEHYKKMIQIRKMQNDVFSKGSREMIYSDKNVYAFERKLGDKSIITLLNKSNENQNIEIDNKFNFTNIVDLYSREEIKSGEKIKVKVPKNELGGTLVLIDKKYVPEGFVIKKDYSFIIYIAVTFNVLLVSLIIFSSIKTKKK</sequence>
<dbReference type="InterPro" id="IPR006047">
    <property type="entry name" value="GH13_cat_dom"/>
</dbReference>
<evidence type="ECO:0000313" key="14">
    <source>
        <dbReference type="Proteomes" id="UP001629536"/>
    </source>
</evidence>
<keyword evidence="8" id="KW-0106">Calcium</keyword>
<evidence type="ECO:0000256" key="6">
    <source>
        <dbReference type="ARBA" id="ARBA00022729"/>
    </source>
</evidence>
<dbReference type="Gene3D" id="2.60.40.1180">
    <property type="entry name" value="Golgi alpha-mannosidase II"/>
    <property type="match status" value="1"/>
</dbReference>
<dbReference type="InterPro" id="IPR013777">
    <property type="entry name" value="A-amylase-like"/>
</dbReference>
<evidence type="ECO:0000256" key="1">
    <source>
        <dbReference type="ARBA" id="ARBA00000548"/>
    </source>
</evidence>
<keyword evidence="9" id="KW-0119">Carbohydrate metabolism</keyword>
<dbReference type="Gene3D" id="3.20.20.80">
    <property type="entry name" value="Glycosidases"/>
    <property type="match status" value="1"/>
</dbReference>
<evidence type="ECO:0000256" key="2">
    <source>
        <dbReference type="ARBA" id="ARBA00001913"/>
    </source>
</evidence>
<proteinExistence type="inferred from homology"/>
<dbReference type="Pfam" id="PF16657">
    <property type="entry name" value="Malt_amylase_C"/>
    <property type="match status" value="1"/>
</dbReference>
<keyword evidence="11" id="KW-0812">Transmembrane</keyword>
<dbReference type="PANTHER" id="PTHR10357:SF215">
    <property type="entry name" value="ALPHA-AMYLASE 1"/>
    <property type="match status" value="1"/>
</dbReference>
<evidence type="ECO:0000259" key="12">
    <source>
        <dbReference type="SMART" id="SM00642"/>
    </source>
</evidence>
<evidence type="ECO:0000256" key="5">
    <source>
        <dbReference type="ARBA" id="ARBA00022723"/>
    </source>
</evidence>
<evidence type="ECO:0000256" key="9">
    <source>
        <dbReference type="ARBA" id="ARBA00023277"/>
    </source>
</evidence>
<dbReference type="RefSeq" id="WP_408105133.1">
    <property type="nucleotide sequence ID" value="NZ_JBFNFH010000017.1"/>
</dbReference>
<keyword evidence="7 13" id="KW-0378">Hydrolase</keyword>
<feature type="domain" description="Glycosyl hydrolase family 13 catalytic" evidence="12">
    <location>
        <begin position="37"/>
        <end position="401"/>
    </location>
</feature>
<evidence type="ECO:0000256" key="7">
    <source>
        <dbReference type="ARBA" id="ARBA00022801"/>
    </source>
</evidence>
<comment type="catalytic activity">
    <reaction evidence="1">
        <text>Endohydrolysis of (1-&gt;4)-alpha-D-glucosidic linkages in polysaccharides containing three or more (1-&gt;4)-alpha-linked D-glucose units.</text>
        <dbReference type="EC" id="3.2.1.1"/>
    </reaction>
</comment>
<organism evidence="13 14">
    <name type="scientific">Helcococcus bovis</name>
    <dbReference type="NCBI Taxonomy" id="3153252"/>
    <lineage>
        <taxon>Bacteria</taxon>
        <taxon>Bacillati</taxon>
        <taxon>Bacillota</taxon>
        <taxon>Tissierellia</taxon>
        <taxon>Tissierellales</taxon>
        <taxon>Peptoniphilaceae</taxon>
        <taxon>Helcococcus</taxon>
    </lineage>
</organism>
<keyword evidence="11" id="KW-1133">Transmembrane helix</keyword>
<keyword evidence="14" id="KW-1185">Reference proteome</keyword>
<evidence type="ECO:0000256" key="10">
    <source>
        <dbReference type="ARBA" id="ARBA00023295"/>
    </source>
</evidence>
<comment type="cofactor">
    <cofactor evidence="2">
        <name>Ca(2+)</name>
        <dbReference type="ChEBI" id="CHEBI:29108"/>
    </cofactor>
</comment>
<evidence type="ECO:0000256" key="3">
    <source>
        <dbReference type="ARBA" id="ARBA00008061"/>
    </source>
</evidence>
<dbReference type="SUPFAM" id="SSF51445">
    <property type="entry name" value="(Trans)glycosidases"/>
    <property type="match status" value="1"/>
</dbReference>
<name>A0ABW9F7G2_9FIRM</name>
<dbReference type="InterPro" id="IPR017853">
    <property type="entry name" value="GH"/>
</dbReference>
<dbReference type="PANTHER" id="PTHR10357">
    <property type="entry name" value="ALPHA-AMYLASE FAMILY MEMBER"/>
    <property type="match status" value="1"/>
</dbReference>
<protein>
    <recommendedName>
        <fullName evidence="4">alpha-amylase</fullName>
        <ecNumber evidence="4">3.2.1.1</ecNumber>
    </recommendedName>
</protein>
<comment type="caution">
    <text evidence="13">The sequence shown here is derived from an EMBL/GenBank/DDBJ whole genome shotgun (WGS) entry which is preliminary data.</text>
</comment>
<gene>
    <name evidence="13" type="ORF">ABGF40_06780</name>
</gene>
<dbReference type="Proteomes" id="UP001629536">
    <property type="component" value="Unassembled WGS sequence"/>
</dbReference>
<keyword evidence="11" id="KW-0472">Membrane</keyword>
<keyword evidence="6" id="KW-0732">Signal</keyword>
<evidence type="ECO:0000313" key="13">
    <source>
        <dbReference type="EMBL" id="MFM1525380.1"/>
    </source>
</evidence>
<dbReference type="EC" id="3.2.1.1" evidence="4"/>
<feature type="transmembrane region" description="Helical" evidence="11">
    <location>
        <begin position="506"/>
        <end position="527"/>
    </location>
</feature>
<dbReference type="GO" id="GO:0016787">
    <property type="term" value="F:hydrolase activity"/>
    <property type="evidence" value="ECO:0007669"/>
    <property type="project" value="UniProtKB-KW"/>
</dbReference>
<dbReference type="Pfam" id="PF00128">
    <property type="entry name" value="Alpha-amylase"/>
    <property type="match status" value="2"/>
</dbReference>
<evidence type="ECO:0000256" key="4">
    <source>
        <dbReference type="ARBA" id="ARBA00012595"/>
    </source>
</evidence>
<keyword evidence="10" id="KW-0326">Glycosidase</keyword>
<dbReference type="InterPro" id="IPR013780">
    <property type="entry name" value="Glyco_hydro_b"/>
</dbReference>
<dbReference type="SUPFAM" id="SSF51011">
    <property type="entry name" value="Glycosyl hydrolase domain"/>
    <property type="match status" value="1"/>
</dbReference>
<dbReference type="SMART" id="SM00642">
    <property type="entry name" value="Aamy"/>
    <property type="match status" value="1"/>
</dbReference>
<dbReference type="EMBL" id="JBFNFH010000017">
    <property type="protein sequence ID" value="MFM1525380.1"/>
    <property type="molecule type" value="Genomic_DNA"/>
</dbReference>
<keyword evidence="5" id="KW-0479">Metal-binding</keyword>